<dbReference type="STRING" id="6185.A0A095A4H1"/>
<dbReference type="FunFam" id="3.10.110.10:FF:000031">
    <property type="entry name" value="Ubiquitin-conjugating enzyme E2 22"/>
    <property type="match status" value="1"/>
</dbReference>
<dbReference type="InterPro" id="IPR000608">
    <property type="entry name" value="UBC"/>
</dbReference>
<dbReference type="EC" id="2.3.2.23" evidence="1"/>
<comment type="similarity">
    <text evidence="6">Belongs to the ubiquitin-conjugating enzyme family.</text>
</comment>
<dbReference type="SMART" id="SM00212">
    <property type="entry name" value="UBCc"/>
    <property type="match status" value="1"/>
</dbReference>
<keyword evidence="5 6" id="KW-0067">ATP-binding</keyword>
<keyword evidence="2" id="KW-0808">Transferase</keyword>
<dbReference type="InterPro" id="IPR050113">
    <property type="entry name" value="Ub_conjugating_enzyme"/>
</dbReference>
<dbReference type="EMBL" id="KL251497">
    <property type="protein sequence ID" value="KGB40529.1"/>
    <property type="molecule type" value="Genomic_DNA"/>
</dbReference>
<dbReference type="Gene3D" id="3.10.110.10">
    <property type="entry name" value="Ubiquitin Conjugating Enzyme"/>
    <property type="match status" value="1"/>
</dbReference>
<evidence type="ECO:0000256" key="3">
    <source>
        <dbReference type="ARBA" id="ARBA00022741"/>
    </source>
</evidence>
<dbReference type="SUPFAM" id="SSF54495">
    <property type="entry name" value="UBC-like"/>
    <property type="match status" value="1"/>
</dbReference>
<evidence type="ECO:0000256" key="4">
    <source>
        <dbReference type="ARBA" id="ARBA00022786"/>
    </source>
</evidence>
<dbReference type="PROSITE" id="PS50127">
    <property type="entry name" value="UBC_2"/>
    <property type="match status" value="1"/>
</dbReference>
<dbReference type="InterPro" id="IPR016135">
    <property type="entry name" value="UBQ-conjugating_enzyme/RWD"/>
</dbReference>
<evidence type="ECO:0000256" key="6">
    <source>
        <dbReference type="RuleBase" id="RU362109"/>
    </source>
</evidence>
<keyword evidence="4 6" id="KW-0833">Ubl conjugation pathway</keyword>
<dbReference type="AlphaFoldDB" id="A0A095A4H1"/>
<dbReference type="InterPro" id="IPR023313">
    <property type="entry name" value="UBQ-conjugating_AS"/>
</dbReference>
<sequence>MENAVPEFVRRLYKEWRDFTAEPVEGIQLMLNEQDMTEVQVSCISVFLLICQVVLDGPVGTPYDGGKFRLKMLIPMQYPMEPPKAYFCTKIFHPNIAPNTGEVCVNTLKKDWKSNLGLRHILLTIRCLLIEPNPESALNEEAGKLLLEDYSEFVAEARLLTEVHAYWHVREQAKVSSQKLHQDDHASFDINSIYFHVWIYEITGGGVTGPNISSTCVSKYSIHGTCTDLSALYATDSTSGQIKLGPKTIAKL</sequence>
<name>A0A095A4H1_SCHHA</name>
<evidence type="ECO:0000313" key="8">
    <source>
        <dbReference type="EMBL" id="KGB40529.1"/>
    </source>
</evidence>
<evidence type="ECO:0000256" key="5">
    <source>
        <dbReference type="ARBA" id="ARBA00022840"/>
    </source>
</evidence>
<keyword evidence="3 6" id="KW-0547">Nucleotide-binding</keyword>
<evidence type="ECO:0000256" key="2">
    <source>
        <dbReference type="ARBA" id="ARBA00022679"/>
    </source>
</evidence>
<proteinExistence type="inferred from homology"/>
<gene>
    <name evidence="8" type="ORF">MS3_09003</name>
</gene>
<dbReference type="GO" id="GO:0061631">
    <property type="term" value="F:ubiquitin conjugating enzyme activity"/>
    <property type="evidence" value="ECO:0007669"/>
    <property type="project" value="UniProtKB-EC"/>
</dbReference>
<evidence type="ECO:0000256" key="1">
    <source>
        <dbReference type="ARBA" id="ARBA00012486"/>
    </source>
</evidence>
<feature type="domain" description="UBC core" evidence="7">
    <location>
        <begin position="7"/>
        <end position="166"/>
    </location>
</feature>
<accession>A0A095A4H1</accession>
<reference evidence="8" key="1">
    <citation type="journal article" date="2012" name="Nat. Genet.">
        <title>Whole-genome sequence of Schistosoma haematobium.</title>
        <authorList>
            <person name="Young N.D."/>
            <person name="Jex A.R."/>
            <person name="Li B."/>
            <person name="Liu S."/>
            <person name="Yang L."/>
            <person name="Xiong Z."/>
            <person name="Li Y."/>
            <person name="Cantacessi C."/>
            <person name="Hall R.S."/>
            <person name="Xu X."/>
            <person name="Chen F."/>
            <person name="Wu X."/>
            <person name="Zerlotini A."/>
            <person name="Oliveira G."/>
            <person name="Hofmann A."/>
            <person name="Zhang G."/>
            <person name="Fang X."/>
            <person name="Kang Y."/>
            <person name="Campbell B.E."/>
            <person name="Loukas A."/>
            <person name="Ranganathan S."/>
            <person name="Rollinson D."/>
            <person name="Rinaldi G."/>
            <person name="Brindley P.J."/>
            <person name="Yang H."/>
            <person name="Wang J."/>
            <person name="Wang J."/>
            <person name="Gasser R.B."/>
        </authorList>
    </citation>
    <scope>NUCLEOTIDE SEQUENCE [LARGE SCALE GENOMIC DNA]</scope>
</reference>
<protein>
    <recommendedName>
        <fullName evidence="1">E2 ubiquitin-conjugating enzyme</fullName>
        <ecNumber evidence="1">2.3.2.23</ecNumber>
    </recommendedName>
</protein>
<dbReference type="PROSITE" id="PS00183">
    <property type="entry name" value="UBC_1"/>
    <property type="match status" value="1"/>
</dbReference>
<dbReference type="CDD" id="cd23804">
    <property type="entry name" value="UBCc_UBE2S"/>
    <property type="match status" value="1"/>
</dbReference>
<dbReference type="GO" id="GO:0005524">
    <property type="term" value="F:ATP binding"/>
    <property type="evidence" value="ECO:0007669"/>
    <property type="project" value="UniProtKB-UniRule"/>
</dbReference>
<dbReference type="PANTHER" id="PTHR24067">
    <property type="entry name" value="UBIQUITIN-CONJUGATING ENZYME E2"/>
    <property type="match status" value="1"/>
</dbReference>
<organism evidence="8">
    <name type="scientific">Schistosoma haematobium</name>
    <name type="common">Blood fluke</name>
    <dbReference type="NCBI Taxonomy" id="6185"/>
    <lineage>
        <taxon>Eukaryota</taxon>
        <taxon>Metazoa</taxon>
        <taxon>Spiralia</taxon>
        <taxon>Lophotrochozoa</taxon>
        <taxon>Platyhelminthes</taxon>
        <taxon>Trematoda</taxon>
        <taxon>Digenea</taxon>
        <taxon>Strigeidida</taxon>
        <taxon>Schistosomatoidea</taxon>
        <taxon>Schistosomatidae</taxon>
        <taxon>Schistosoma</taxon>
    </lineage>
</organism>
<evidence type="ECO:0000259" key="7">
    <source>
        <dbReference type="PROSITE" id="PS50127"/>
    </source>
</evidence>
<dbReference type="Pfam" id="PF00179">
    <property type="entry name" value="UQ_con"/>
    <property type="match status" value="1"/>
</dbReference>